<evidence type="ECO:0000256" key="1">
    <source>
        <dbReference type="ARBA" id="ARBA00022857"/>
    </source>
</evidence>
<keyword evidence="1" id="KW-0521">NADP</keyword>
<reference evidence="5" key="1">
    <citation type="journal article" date="2019" name="Int. J. Syst. Evol. Microbiol.">
        <title>The Global Catalogue of Microorganisms (GCM) 10K type strain sequencing project: providing services to taxonomists for standard genome sequencing and annotation.</title>
        <authorList>
            <consortium name="The Broad Institute Genomics Platform"/>
            <consortium name="The Broad Institute Genome Sequencing Center for Infectious Disease"/>
            <person name="Wu L."/>
            <person name="Ma J."/>
        </authorList>
    </citation>
    <scope>NUCLEOTIDE SEQUENCE [LARGE SCALE GENOMIC DNA]</scope>
    <source>
        <strain evidence="5">CGMCC 4.7237</strain>
    </source>
</reference>
<dbReference type="InterPro" id="IPR013149">
    <property type="entry name" value="ADH-like_C"/>
</dbReference>
<dbReference type="RefSeq" id="WP_386429979.1">
    <property type="nucleotide sequence ID" value="NZ_JBHSBB010000010.1"/>
</dbReference>
<protein>
    <submittedName>
        <fullName evidence="4">Zinc-binding dehydrogenase</fullName>
    </submittedName>
</protein>
<evidence type="ECO:0000313" key="4">
    <source>
        <dbReference type="EMBL" id="MFC4032893.1"/>
    </source>
</evidence>
<name>A0ABV8HP19_9ACTN</name>
<gene>
    <name evidence="4" type="ORF">ACFO3J_15545</name>
</gene>
<dbReference type="InterPro" id="IPR020843">
    <property type="entry name" value="ER"/>
</dbReference>
<dbReference type="InterPro" id="IPR011032">
    <property type="entry name" value="GroES-like_sf"/>
</dbReference>
<comment type="caution">
    <text evidence="4">The sequence shown here is derived from an EMBL/GenBank/DDBJ whole genome shotgun (WGS) entry which is preliminary data.</text>
</comment>
<dbReference type="Gene3D" id="3.90.180.10">
    <property type="entry name" value="Medium-chain alcohol dehydrogenases, catalytic domain"/>
    <property type="match status" value="1"/>
</dbReference>
<dbReference type="SUPFAM" id="SSF51735">
    <property type="entry name" value="NAD(P)-binding Rossmann-fold domains"/>
    <property type="match status" value="1"/>
</dbReference>
<evidence type="ECO:0000256" key="2">
    <source>
        <dbReference type="ARBA" id="ARBA00023002"/>
    </source>
</evidence>
<dbReference type="SMART" id="SM00829">
    <property type="entry name" value="PKS_ER"/>
    <property type="match status" value="1"/>
</dbReference>
<dbReference type="PANTHER" id="PTHR48106">
    <property type="entry name" value="QUINONE OXIDOREDUCTASE PIG3-RELATED"/>
    <property type="match status" value="1"/>
</dbReference>
<dbReference type="SUPFAM" id="SSF50129">
    <property type="entry name" value="GroES-like"/>
    <property type="match status" value="1"/>
</dbReference>
<proteinExistence type="predicted"/>
<dbReference type="InterPro" id="IPR036291">
    <property type="entry name" value="NAD(P)-bd_dom_sf"/>
</dbReference>
<dbReference type="Gene3D" id="3.40.50.720">
    <property type="entry name" value="NAD(P)-binding Rossmann-like Domain"/>
    <property type="match status" value="1"/>
</dbReference>
<dbReference type="Pfam" id="PF08240">
    <property type="entry name" value="ADH_N"/>
    <property type="match status" value="1"/>
</dbReference>
<dbReference type="EMBL" id="JBHSBB010000010">
    <property type="protein sequence ID" value="MFC4032893.1"/>
    <property type="molecule type" value="Genomic_DNA"/>
</dbReference>
<dbReference type="Pfam" id="PF00107">
    <property type="entry name" value="ADH_zinc_N"/>
    <property type="match status" value="1"/>
</dbReference>
<keyword evidence="2" id="KW-0560">Oxidoreductase</keyword>
<organism evidence="4 5">
    <name type="scientific">Streptomyces polygonati</name>
    <dbReference type="NCBI Taxonomy" id="1617087"/>
    <lineage>
        <taxon>Bacteria</taxon>
        <taxon>Bacillati</taxon>
        <taxon>Actinomycetota</taxon>
        <taxon>Actinomycetes</taxon>
        <taxon>Kitasatosporales</taxon>
        <taxon>Streptomycetaceae</taxon>
        <taxon>Streptomyces</taxon>
    </lineage>
</organism>
<sequence>MRAIVVRQFGGPEELRLEEVPDPVAGPGEVVVEVEATGIQFVETQVRTGSLQGVSPIAPKALPWTPGRDVAGVVASVGEGVDPALIGRRVAGQTALSGGYAERAVLPVSNVHPLAESLGSVEAVSLLGTGRTAIGLVETAGIGKGDIVLVESAAGAVGTLVLQLARAAGAEVLIGLAGGEEKLKLVREFGADVAIDYTQRDWPEQVRQAAPQGVTVVLDALGGETGTSAFELLAPGGRFIIFGFSSGSITQLDPAAVAARDITVTSYFGPPTGHRGPDVQIRQTREALTAATEGRLHPLIGQTFPLADAAAAHTAITTRTTVGKTVLLP</sequence>
<accession>A0ABV8HP19</accession>
<evidence type="ECO:0000313" key="5">
    <source>
        <dbReference type="Proteomes" id="UP001595765"/>
    </source>
</evidence>
<evidence type="ECO:0000259" key="3">
    <source>
        <dbReference type="SMART" id="SM00829"/>
    </source>
</evidence>
<feature type="domain" description="Enoyl reductase (ER)" evidence="3">
    <location>
        <begin position="10"/>
        <end position="327"/>
    </location>
</feature>
<dbReference type="Proteomes" id="UP001595765">
    <property type="component" value="Unassembled WGS sequence"/>
</dbReference>
<keyword evidence="5" id="KW-1185">Reference proteome</keyword>
<dbReference type="InterPro" id="IPR013154">
    <property type="entry name" value="ADH-like_N"/>
</dbReference>